<comment type="similarity">
    <text evidence="8 9">Belongs to the TonB-dependent receptor family.</text>
</comment>
<dbReference type="InterPro" id="IPR039426">
    <property type="entry name" value="TonB-dep_rcpt-like"/>
</dbReference>
<evidence type="ECO:0000256" key="6">
    <source>
        <dbReference type="ARBA" id="ARBA00023136"/>
    </source>
</evidence>
<keyword evidence="6 8" id="KW-0472">Membrane</keyword>
<dbReference type="RefSeq" id="WP_157568952.1">
    <property type="nucleotide sequence ID" value="NZ_WPIK01000017.1"/>
</dbReference>
<dbReference type="InterPro" id="IPR023996">
    <property type="entry name" value="TonB-dep_OMP_SusC/RagA"/>
</dbReference>
<dbReference type="NCBIfam" id="TIGR04056">
    <property type="entry name" value="OMP_RagA_SusC"/>
    <property type="match status" value="1"/>
</dbReference>
<evidence type="ECO:0000256" key="9">
    <source>
        <dbReference type="RuleBase" id="RU003357"/>
    </source>
</evidence>
<keyword evidence="10" id="KW-0732">Signal</keyword>
<name>A0A7K1T0L5_9SPHI</name>
<evidence type="ECO:0000256" key="10">
    <source>
        <dbReference type="SAM" id="SignalP"/>
    </source>
</evidence>
<dbReference type="GO" id="GO:0009279">
    <property type="term" value="C:cell outer membrane"/>
    <property type="evidence" value="ECO:0007669"/>
    <property type="project" value="UniProtKB-SubCell"/>
</dbReference>
<keyword evidence="4 8" id="KW-0812">Transmembrane</keyword>
<comment type="subcellular location">
    <subcellularLocation>
        <location evidence="1 8">Cell outer membrane</location>
        <topology evidence="1 8">Multi-pass membrane protein</topology>
    </subcellularLocation>
</comment>
<dbReference type="InterPro" id="IPR000531">
    <property type="entry name" value="Beta-barrel_TonB"/>
</dbReference>
<protein>
    <submittedName>
        <fullName evidence="13">SusC/RagA family TonB-linked outer membrane protein</fullName>
    </submittedName>
</protein>
<organism evidence="13 14">
    <name type="scientific">Mucilaginibacter arboris</name>
    <dbReference type="NCBI Taxonomy" id="2682090"/>
    <lineage>
        <taxon>Bacteria</taxon>
        <taxon>Pseudomonadati</taxon>
        <taxon>Bacteroidota</taxon>
        <taxon>Sphingobacteriia</taxon>
        <taxon>Sphingobacteriales</taxon>
        <taxon>Sphingobacteriaceae</taxon>
        <taxon>Mucilaginibacter</taxon>
    </lineage>
</organism>
<keyword evidence="2 8" id="KW-0813">Transport</keyword>
<proteinExistence type="inferred from homology"/>
<reference evidence="13 14" key="1">
    <citation type="submission" date="2019-12" db="EMBL/GenBank/DDBJ databases">
        <title>Mucilaginibacter sp. HMF7410 genome sequencing and assembly.</title>
        <authorList>
            <person name="Kang H."/>
            <person name="Cha I."/>
            <person name="Kim H."/>
            <person name="Joh K."/>
        </authorList>
    </citation>
    <scope>NUCLEOTIDE SEQUENCE [LARGE SCALE GENOMIC DNA]</scope>
    <source>
        <strain evidence="13 14">HMF7410</strain>
    </source>
</reference>
<evidence type="ECO:0000256" key="1">
    <source>
        <dbReference type="ARBA" id="ARBA00004571"/>
    </source>
</evidence>
<evidence type="ECO:0000256" key="2">
    <source>
        <dbReference type="ARBA" id="ARBA00022448"/>
    </source>
</evidence>
<evidence type="ECO:0000256" key="7">
    <source>
        <dbReference type="ARBA" id="ARBA00023237"/>
    </source>
</evidence>
<dbReference type="Gene3D" id="2.40.170.20">
    <property type="entry name" value="TonB-dependent receptor, beta-barrel domain"/>
    <property type="match status" value="1"/>
</dbReference>
<evidence type="ECO:0000256" key="8">
    <source>
        <dbReference type="PROSITE-ProRule" id="PRU01360"/>
    </source>
</evidence>
<feature type="domain" description="TonB-dependent receptor-like beta-barrel" evidence="11">
    <location>
        <begin position="406"/>
        <end position="859"/>
    </location>
</feature>
<evidence type="ECO:0000259" key="11">
    <source>
        <dbReference type="Pfam" id="PF00593"/>
    </source>
</evidence>
<evidence type="ECO:0000313" key="13">
    <source>
        <dbReference type="EMBL" id="MVN23078.1"/>
    </source>
</evidence>
<dbReference type="InterPro" id="IPR023997">
    <property type="entry name" value="TonB-dep_OMP_SusC/RagA_CS"/>
</dbReference>
<feature type="domain" description="TonB-dependent receptor plug" evidence="12">
    <location>
        <begin position="123"/>
        <end position="241"/>
    </location>
</feature>
<dbReference type="Proteomes" id="UP000462014">
    <property type="component" value="Unassembled WGS sequence"/>
</dbReference>
<dbReference type="EMBL" id="WPIK01000017">
    <property type="protein sequence ID" value="MVN23078.1"/>
    <property type="molecule type" value="Genomic_DNA"/>
</dbReference>
<feature type="signal peptide" evidence="10">
    <location>
        <begin position="1"/>
        <end position="29"/>
    </location>
</feature>
<keyword evidence="3 8" id="KW-1134">Transmembrane beta strand</keyword>
<dbReference type="InterPro" id="IPR008969">
    <property type="entry name" value="CarboxyPept-like_regulatory"/>
</dbReference>
<gene>
    <name evidence="13" type="ORF">GO621_16245</name>
</gene>
<dbReference type="InterPro" id="IPR037066">
    <property type="entry name" value="Plug_dom_sf"/>
</dbReference>
<evidence type="ECO:0000313" key="14">
    <source>
        <dbReference type="Proteomes" id="UP000462014"/>
    </source>
</evidence>
<dbReference type="InterPro" id="IPR036942">
    <property type="entry name" value="Beta-barrel_TonB_sf"/>
</dbReference>
<evidence type="ECO:0000256" key="3">
    <source>
        <dbReference type="ARBA" id="ARBA00022452"/>
    </source>
</evidence>
<sequence length="1054" mass="113966">MKKKLKRIAISNSFLLVVITLFFSFTAYAQIGQIAGKVTGADDKQALPGVTVRVKGANTFAPTDINGNYRIQAKEGDVLVFSFIGFQTKEVAVGKNTTVNVVLNSSSSNLNEVVVIGYGTAKKSDLTGAVSSVTSADILRTQPTTIDQALQGKVAGVVVQQVSGQPGGAVNIQIRGIGGFSGTPPLYVIDGIQIPPSAQSPIGGNGTNPLSSIDPSQIATIDVLKDASATAIYGSQASNGVIIITTKKGTSGAPTISYDGYYGWQKLPKYYDVMNLQQYATFMNEKAAIIGYDFRPQFANPKYLGLGTNWQKALYRTAPMQNHNVAVSGGDARTKYYLSGTYFSQEGIALGSDFQRTSIKANIDNKTTDWLRIGTNIQLAHVTENVATSNTGVILQALNQTPDVNVVNPDGTWGGNDPNIYGATGTNPFALASIVKDLRNRNQVLGNAYAEIQFTKDLTLRNEVSGNFDFATEDYFNPTYTMGAYSHNTNSGTATSAQNFYYSVTNFLNYSHTFHSKYYFNITAGHEAQLLNSNSVSATRTNFASNNVTSISTGDATTATNTGTKGQGALEAYFGRANFTYNDKYLLTATVRRDGSSKFAVANRWNTTYSGALAWKINHEDFLKDIKAINDLKLRLGYGLVNNQNIAEYAYGSTLTTVATGLSGNSQLTSTTGNPDIKWETTRSYNVGLDASILNSRIQFSADAYYRKTSNLLLSLTEPFYSGTFPSGGYSPGAVRAPYVNIGSVSNKGFEFSLTTANIRSKSFNWRTTLTLSRNKNTILALASGTPALYGSVTKTIVGRSIGEFYGYQAIGIYKNAADFAKYPARPQNGSGPIPITNGSGGVWVGDVIFKDLNNDGKIDANDQTFLGSPIPKFQYGINNTFNFKNLDLTVFMTGDYGNKIYNQLSVNANNPNQNFGYFPSVLNFANIGLINAAGSTTDINNVYITNPTTNITRISQSSGNGNQRFSDKYIENGSFLKCKSIALGYSFPPALLSKIHLRSLRLYANVTNVFTITKYTGYDPEIGSWNPLEAGIDNGYYAQPRVYTVGLNVSLNK</sequence>
<dbReference type="Pfam" id="PF13715">
    <property type="entry name" value="CarbopepD_reg_2"/>
    <property type="match status" value="1"/>
</dbReference>
<dbReference type="Gene3D" id="2.170.130.10">
    <property type="entry name" value="TonB-dependent receptor, plug domain"/>
    <property type="match status" value="1"/>
</dbReference>
<feature type="chain" id="PRO_5029744375" evidence="10">
    <location>
        <begin position="30"/>
        <end position="1054"/>
    </location>
</feature>
<dbReference type="SUPFAM" id="SSF49464">
    <property type="entry name" value="Carboxypeptidase regulatory domain-like"/>
    <property type="match status" value="1"/>
</dbReference>
<dbReference type="InterPro" id="IPR012910">
    <property type="entry name" value="Plug_dom"/>
</dbReference>
<dbReference type="PROSITE" id="PS52016">
    <property type="entry name" value="TONB_DEPENDENT_REC_3"/>
    <property type="match status" value="1"/>
</dbReference>
<evidence type="ECO:0000256" key="4">
    <source>
        <dbReference type="ARBA" id="ARBA00022692"/>
    </source>
</evidence>
<dbReference type="NCBIfam" id="TIGR04057">
    <property type="entry name" value="SusC_RagA_signa"/>
    <property type="match status" value="1"/>
</dbReference>
<keyword evidence="5 9" id="KW-0798">TonB box</keyword>
<dbReference type="Pfam" id="PF07715">
    <property type="entry name" value="Plug"/>
    <property type="match status" value="1"/>
</dbReference>
<evidence type="ECO:0000256" key="5">
    <source>
        <dbReference type="ARBA" id="ARBA00023077"/>
    </source>
</evidence>
<comment type="caution">
    <text evidence="13">The sequence shown here is derived from an EMBL/GenBank/DDBJ whole genome shotgun (WGS) entry which is preliminary data.</text>
</comment>
<accession>A0A7K1T0L5</accession>
<keyword evidence="7 8" id="KW-0998">Cell outer membrane</keyword>
<evidence type="ECO:0000259" key="12">
    <source>
        <dbReference type="Pfam" id="PF07715"/>
    </source>
</evidence>
<dbReference type="SUPFAM" id="SSF56935">
    <property type="entry name" value="Porins"/>
    <property type="match status" value="1"/>
</dbReference>
<keyword evidence="14" id="KW-1185">Reference proteome</keyword>
<dbReference type="Gene3D" id="2.60.40.1120">
    <property type="entry name" value="Carboxypeptidase-like, regulatory domain"/>
    <property type="match status" value="1"/>
</dbReference>
<dbReference type="Pfam" id="PF00593">
    <property type="entry name" value="TonB_dep_Rec_b-barrel"/>
    <property type="match status" value="1"/>
</dbReference>
<dbReference type="AlphaFoldDB" id="A0A7K1T0L5"/>